<feature type="region of interest" description="Disordered" evidence="1">
    <location>
        <begin position="196"/>
        <end position="242"/>
    </location>
</feature>
<dbReference type="OrthoDB" id="5572782at2759"/>
<feature type="compositionally biased region" description="Basic and acidic residues" evidence="1">
    <location>
        <begin position="1112"/>
        <end position="1122"/>
    </location>
</feature>
<dbReference type="InterPro" id="IPR013783">
    <property type="entry name" value="Ig-like_fold"/>
</dbReference>
<feature type="compositionally biased region" description="Basic and acidic residues" evidence="1">
    <location>
        <begin position="927"/>
        <end position="939"/>
    </location>
</feature>
<feature type="region of interest" description="Disordered" evidence="1">
    <location>
        <begin position="793"/>
        <end position="1131"/>
    </location>
</feature>
<evidence type="ECO:0000259" key="2">
    <source>
        <dbReference type="PROSITE" id="PS50853"/>
    </source>
</evidence>
<feature type="region of interest" description="Disordered" evidence="1">
    <location>
        <begin position="591"/>
        <end position="642"/>
    </location>
</feature>
<reference evidence="3 4" key="1">
    <citation type="submission" date="2016-05" db="EMBL/GenBank/DDBJ databases">
        <title>A degradative enzymes factory behind the ericoid mycorrhizal symbiosis.</title>
        <authorList>
            <consortium name="DOE Joint Genome Institute"/>
            <person name="Martino E."/>
            <person name="Morin E."/>
            <person name="Grelet G."/>
            <person name="Kuo A."/>
            <person name="Kohler A."/>
            <person name="Daghino S."/>
            <person name="Barry K."/>
            <person name="Choi C."/>
            <person name="Cichocki N."/>
            <person name="Clum A."/>
            <person name="Copeland A."/>
            <person name="Hainaut M."/>
            <person name="Haridas S."/>
            <person name="Labutti K."/>
            <person name="Lindquist E."/>
            <person name="Lipzen A."/>
            <person name="Khouja H.-R."/>
            <person name="Murat C."/>
            <person name="Ohm R."/>
            <person name="Olson A."/>
            <person name="Spatafora J."/>
            <person name="Veneault-Fourrey C."/>
            <person name="Henrissat B."/>
            <person name="Grigoriev I."/>
            <person name="Martin F."/>
            <person name="Perotto S."/>
        </authorList>
    </citation>
    <scope>NUCLEOTIDE SEQUENCE [LARGE SCALE GENOMIC DNA]</scope>
    <source>
        <strain evidence="3 4">UAMH 7357</strain>
    </source>
</reference>
<dbReference type="Proteomes" id="UP000235672">
    <property type="component" value="Unassembled WGS sequence"/>
</dbReference>
<dbReference type="EMBL" id="KZ613543">
    <property type="protein sequence ID" value="PMD12767.1"/>
    <property type="molecule type" value="Genomic_DNA"/>
</dbReference>
<feature type="compositionally biased region" description="Polar residues" evidence="1">
    <location>
        <begin position="984"/>
        <end position="1000"/>
    </location>
</feature>
<dbReference type="SMART" id="SM00060">
    <property type="entry name" value="FN3"/>
    <property type="match status" value="1"/>
</dbReference>
<feature type="compositionally biased region" description="Low complexity" evidence="1">
    <location>
        <begin position="306"/>
        <end position="316"/>
    </location>
</feature>
<gene>
    <name evidence="3" type="ORF">NA56DRAFT_613101</name>
</gene>
<dbReference type="PROSITE" id="PS50853">
    <property type="entry name" value="FN3"/>
    <property type="match status" value="1"/>
</dbReference>
<feature type="compositionally biased region" description="Low complexity" evidence="1">
    <location>
        <begin position="626"/>
        <end position="641"/>
    </location>
</feature>
<organism evidence="3 4">
    <name type="scientific">Hyaloscypha hepaticicola</name>
    <dbReference type="NCBI Taxonomy" id="2082293"/>
    <lineage>
        <taxon>Eukaryota</taxon>
        <taxon>Fungi</taxon>
        <taxon>Dikarya</taxon>
        <taxon>Ascomycota</taxon>
        <taxon>Pezizomycotina</taxon>
        <taxon>Leotiomycetes</taxon>
        <taxon>Helotiales</taxon>
        <taxon>Hyaloscyphaceae</taxon>
        <taxon>Hyaloscypha</taxon>
    </lineage>
</organism>
<feature type="compositionally biased region" description="Basic and acidic residues" evidence="1">
    <location>
        <begin position="417"/>
        <end position="428"/>
    </location>
</feature>
<feature type="region of interest" description="Disordered" evidence="1">
    <location>
        <begin position="410"/>
        <end position="429"/>
    </location>
</feature>
<feature type="compositionally biased region" description="Low complexity" evidence="1">
    <location>
        <begin position="916"/>
        <end position="926"/>
    </location>
</feature>
<evidence type="ECO:0000256" key="1">
    <source>
        <dbReference type="SAM" id="MobiDB-lite"/>
    </source>
</evidence>
<feature type="region of interest" description="Disordered" evidence="1">
    <location>
        <begin position="479"/>
        <end position="510"/>
    </location>
</feature>
<name>A0A2J6PFG8_9HELO</name>
<dbReference type="Gene3D" id="2.60.40.10">
    <property type="entry name" value="Immunoglobulins"/>
    <property type="match status" value="1"/>
</dbReference>
<protein>
    <recommendedName>
        <fullName evidence="2">Fibronectin type-III domain-containing protein</fullName>
    </recommendedName>
</protein>
<evidence type="ECO:0000313" key="4">
    <source>
        <dbReference type="Proteomes" id="UP000235672"/>
    </source>
</evidence>
<keyword evidence="4" id="KW-1185">Reference proteome</keyword>
<feature type="compositionally biased region" description="Low complexity" evidence="1">
    <location>
        <begin position="605"/>
        <end position="615"/>
    </location>
</feature>
<sequence length="1131" mass="123441">MNAVTFYWELIDWIWSNVTDENMFLIQSFATCCSLGWLLWRAWHTLWKPVPELISILGVEVPDAPEVSLAGIRSDAITLHWSPPGPSKPVIRYGIQVNGVNVGESTRSETAITVTGLRPGHFYNVRVIAIGSNNFQAQSEVLRLRTYGRDGRPILTNGRVPSNLLLEDHRNDNEEDLGAGPGATVGIEAVPFTEGSQAMAREPSASHTSQRRNTGGRKHSPSIAAADQPPLPTADTNQSGETMHELTEKFEAIRLETDELMAQQLRDKEEFEKQMQDLTKERDEKKTLLREKERASERLKREVHQSEQTSRQSQARRAQKEKVLREKKTEITKVHEDMIRWKKEIEDMKMQQEAWNNEQVKIQEEKEAEVRKLHETIESRQNALIALEEDIRIKGLHIKDLEEERQKLLGTEDDDVSREQDEKDKQEDLEWEQQERNWVLTLNNHSHQLRHIETVIHQQQSNLAALTAQQAANPIMYHGNSSGIDFDPTGGQSKAKARRPRNRKSRTSTISSPIAAHPIMDSQFPSASAYNNLNNTTSPSFAPGSFAPGPYIDMNSDNGFVPISEGMSEEEIRQLTAGAPLSPTAHALLPSNIFDTEDDPPSPGPGSTRGSLGPSMFGAGYENDLPSPDSSSRSASLMSSPQNSAHNLAIYGVSGRDARLENDRRSLNSPRADFGAIGSPPPAVSEQATSSRLGNLLNFSRSRGKTMQDGPSLGSLKQGQSQSFPRSTDEPEIATSRSRRISFSSPGWGMPTFLRGSGTGGPSTAGNAPALARNLGARSGRGFNMFSSSVDDTGIFSERDPSSPRPVSIASSDLPRPSTDSAPFGWGPAQENVINRNSPLATNWSHTPAPTWSRNPSRRPSLQHGSTTALTALGKDDGSFPDNQASPPPGVGVIGTRPASSHKPVTPKLNPAAPAFKGFSFGLGSKSGKDKGKGKEKTIDTTASMDEVIQNPDSSSPADSRPSRDTPSIHTQNSMAESYESLERTSSNTPSELTNPSAASTKEKESTLKQLLRKGSTSKFSMAFRNKETGLFSTKKGGSSAANSDRNASAERDGSLDEFGEEAGIAKTADSVTSSPMVGSTGSGEWGKQAATPKEGRKSMNWSRFGMKKKGRESSEVDRSEAEATGTEDET</sequence>
<evidence type="ECO:0000313" key="3">
    <source>
        <dbReference type="EMBL" id="PMD12767.1"/>
    </source>
</evidence>
<accession>A0A2J6PFG8</accession>
<dbReference type="InterPro" id="IPR036116">
    <property type="entry name" value="FN3_sf"/>
</dbReference>
<feature type="region of interest" description="Disordered" evidence="1">
    <location>
        <begin position="275"/>
        <end position="324"/>
    </location>
</feature>
<dbReference type="AlphaFoldDB" id="A0A2J6PFG8"/>
<dbReference type="SUPFAM" id="SSF49265">
    <property type="entry name" value="Fibronectin type III"/>
    <property type="match status" value="1"/>
</dbReference>
<feature type="compositionally biased region" description="Low complexity" evidence="1">
    <location>
        <begin position="712"/>
        <end position="723"/>
    </location>
</feature>
<feature type="compositionally biased region" description="Polar residues" evidence="1">
    <location>
        <begin position="832"/>
        <end position="870"/>
    </location>
</feature>
<feature type="region of interest" description="Disordered" evidence="1">
    <location>
        <begin position="666"/>
        <end position="770"/>
    </location>
</feature>
<feature type="compositionally biased region" description="Polar residues" evidence="1">
    <location>
        <begin position="1070"/>
        <end position="1080"/>
    </location>
</feature>
<feature type="compositionally biased region" description="Basic and acidic residues" evidence="1">
    <location>
        <begin position="275"/>
        <end position="305"/>
    </location>
</feature>
<dbReference type="STRING" id="1745343.A0A2J6PFG8"/>
<feature type="compositionally biased region" description="Low complexity" evidence="1">
    <location>
        <begin position="952"/>
        <end position="968"/>
    </location>
</feature>
<feature type="compositionally biased region" description="Basic residues" evidence="1">
    <location>
        <begin position="495"/>
        <end position="506"/>
    </location>
</feature>
<feature type="domain" description="Fibronectin type-III" evidence="2">
    <location>
        <begin position="61"/>
        <end position="149"/>
    </location>
</feature>
<dbReference type="CDD" id="cd00063">
    <property type="entry name" value="FN3"/>
    <property type="match status" value="1"/>
</dbReference>
<dbReference type="Pfam" id="PF00041">
    <property type="entry name" value="fn3"/>
    <property type="match status" value="1"/>
</dbReference>
<dbReference type="InterPro" id="IPR003961">
    <property type="entry name" value="FN3_dom"/>
</dbReference>
<proteinExistence type="predicted"/>
<feature type="compositionally biased region" description="Polar residues" evidence="1">
    <location>
        <begin position="686"/>
        <end position="701"/>
    </location>
</feature>